<evidence type="ECO:0000313" key="5">
    <source>
        <dbReference type="EMBL" id="GAX88028.1"/>
    </source>
</evidence>
<dbReference type="GO" id="GO:0019316">
    <property type="term" value="P:D-allose catabolic process"/>
    <property type="evidence" value="ECO:0007669"/>
    <property type="project" value="TreeGrafter"/>
</dbReference>
<dbReference type="SUPFAM" id="SSF89623">
    <property type="entry name" value="Ribose/Galactose isomerase RpiB/AlsB"/>
    <property type="match status" value="1"/>
</dbReference>
<sequence length="142" mass="15685">MKYFIGTDHAGFEVKPFVIDYLQKKGLEVEDLGCYSSESVDYPDFAHKVAEAVLANPGTKGILICGSGIGMSLAANKHKGIRAALCHDYYTASMARRHNDANILCFGARIVGLGEIESILEAWLTHEFEGGRHERRVKKIDI</sequence>
<dbReference type="Gene3D" id="3.40.1400.10">
    <property type="entry name" value="Sugar-phosphate isomerase, RpiB/LacA/LacB"/>
    <property type="match status" value="1"/>
</dbReference>
<accession>A0A292YEU0</accession>
<dbReference type="GO" id="GO:0009052">
    <property type="term" value="P:pentose-phosphate shunt, non-oxidative branch"/>
    <property type="evidence" value="ECO:0007669"/>
    <property type="project" value="TreeGrafter"/>
</dbReference>
<dbReference type="InterPro" id="IPR003500">
    <property type="entry name" value="RpiB_LacA_LacB"/>
</dbReference>
<dbReference type="OrthoDB" id="1778624at2"/>
<name>A0A292YEU0_9BACT</name>
<evidence type="ECO:0000256" key="3">
    <source>
        <dbReference type="PIRSR" id="PIRSR005384-1"/>
    </source>
</evidence>
<dbReference type="NCBIfam" id="TIGR01120">
    <property type="entry name" value="rpiB"/>
    <property type="match status" value="1"/>
</dbReference>
<feature type="binding site" evidence="4">
    <location>
        <position position="99"/>
    </location>
    <ligand>
        <name>D-ribulose 5-phosphate</name>
        <dbReference type="ChEBI" id="CHEBI:58121"/>
    </ligand>
</feature>
<protein>
    <submittedName>
        <fullName evidence="5">Ribose 5-phosphate isomerase B</fullName>
        <ecNumber evidence="5">5.3.1.6</ecNumber>
    </submittedName>
</protein>
<evidence type="ECO:0000256" key="4">
    <source>
        <dbReference type="PIRSR" id="PIRSR005384-2"/>
    </source>
</evidence>
<dbReference type="GO" id="GO:0004751">
    <property type="term" value="F:ribose-5-phosphate isomerase activity"/>
    <property type="evidence" value="ECO:0007669"/>
    <property type="project" value="UniProtKB-EC"/>
</dbReference>
<dbReference type="PIRSF" id="PIRSF005384">
    <property type="entry name" value="RpiB_LacA_B"/>
    <property type="match status" value="1"/>
</dbReference>
<proteinExistence type="inferred from homology"/>
<feature type="binding site" evidence="4">
    <location>
        <position position="132"/>
    </location>
    <ligand>
        <name>D-ribulose 5-phosphate</name>
        <dbReference type="ChEBI" id="CHEBI:58121"/>
    </ligand>
</feature>
<evidence type="ECO:0000256" key="2">
    <source>
        <dbReference type="ARBA" id="ARBA00023235"/>
    </source>
</evidence>
<organism evidence="5 6">
    <name type="scientific">Lebetimonas natsushimae</name>
    <dbReference type="NCBI Taxonomy" id="1936991"/>
    <lineage>
        <taxon>Bacteria</taxon>
        <taxon>Pseudomonadati</taxon>
        <taxon>Campylobacterota</taxon>
        <taxon>Epsilonproteobacteria</taxon>
        <taxon>Nautiliales</taxon>
        <taxon>Nautiliaceae</taxon>
        <taxon>Lebetimonas</taxon>
    </lineage>
</organism>
<dbReference type="InterPro" id="IPR004785">
    <property type="entry name" value="RpiB"/>
</dbReference>
<dbReference type="RefSeq" id="WP_096259670.1">
    <property type="nucleotide sequence ID" value="NZ_BDME01000002.1"/>
</dbReference>
<dbReference type="Pfam" id="PF02502">
    <property type="entry name" value="LacAB_rpiB"/>
    <property type="match status" value="1"/>
</dbReference>
<dbReference type="AlphaFoldDB" id="A0A292YEU0"/>
<comment type="similarity">
    <text evidence="1">Belongs to the LacAB/RpiB family.</text>
</comment>
<comment type="caution">
    <text evidence="5">The sequence shown here is derived from an EMBL/GenBank/DDBJ whole genome shotgun (WGS) entry which is preliminary data.</text>
</comment>
<dbReference type="Proteomes" id="UP000217944">
    <property type="component" value="Unassembled WGS sequence"/>
</dbReference>
<feature type="active site" description="Proton acceptor" evidence="3">
    <location>
        <position position="65"/>
    </location>
</feature>
<feature type="binding site" evidence="4">
    <location>
        <position position="109"/>
    </location>
    <ligand>
        <name>D-ribulose 5-phosphate</name>
        <dbReference type="ChEBI" id="CHEBI:58121"/>
    </ligand>
</feature>
<dbReference type="EC" id="5.3.1.6" evidence="5"/>
<feature type="binding site" evidence="4">
    <location>
        <begin position="66"/>
        <end position="70"/>
    </location>
    <ligand>
        <name>D-ribulose 5-phosphate</name>
        <dbReference type="ChEBI" id="CHEBI:58121"/>
    </ligand>
</feature>
<dbReference type="NCBIfam" id="NF004051">
    <property type="entry name" value="PRK05571.1"/>
    <property type="match status" value="1"/>
</dbReference>
<dbReference type="NCBIfam" id="TIGR00689">
    <property type="entry name" value="rpiB_lacA_lacB"/>
    <property type="match status" value="1"/>
</dbReference>
<dbReference type="EMBL" id="BDME01000002">
    <property type="protein sequence ID" value="GAX88028.1"/>
    <property type="molecule type" value="Genomic_DNA"/>
</dbReference>
<dbReference type="PANTHER" id="PTHR30345">
    <property type="entry name" value="RIBOSE-5-PHOSPHATE ISOMERASE B"/>
    <property type="match status" value="1"/>
</dbReference>
<feature type="active site" description="Proton donor" evidence="3">
    <location>
        <position position="98"/>
    </location>
</feature>
<feature type="binding site" evidence="4">
    <location>
        <begin position="8"/>
        <end position="9"/>
    </location>
    <ligand>
        <name>D-ribulose 5-phosphate</name>
        <dbReference type="ChEBI" id="CHEBI:58121"/>
    </ligand>
</feature>
<evidence type="ECO:0000313" key="6">
    <source>
        <dbReference type="Proteomes" id="UP000217944"/>
    </source>
</evidence>
<feature type="binding site" evidence="4">
    <location>
        <position position="136"/>
    </location>
    <ligand>
        <name>D-ribulose 5-phosphate</name>
        <dbReference type="ChEBI" id="CHEBI:58121"/>
    </ligand>
</feature>
<keyword evidence="2 5" id="KW-0413">Isomerase</keyword>
<keyword evidence="6" id="KW-1185">Reference proteome</keyword>
<reference evidence="5 6" key="1">
    <citation type="journal article" date="2017" name="Syst. Appl. Microbiol.">
        <title>Lebetimonas natsushimae sp. nov., a novel strictly anaerobic, moderately thermophilic chemoautotroph isolated from a deep-sea hydrothermal vent polychaete nest in the Mid-Okinawa Trough.</title>
        <authorList>
            <person name="Nagata R."/>
            <person name="Takaki Y."/>
            <person name="Tame A."/>
            <person name="Nunoura T."/>
            <person name="Muto H."/>
            <person name="Mino S."/>
            <person name="Sawayama S."/>
            <person name="Takai K."/>
            <person name="Nakagawa S."/>
        </authorList>
    </citation>
    <scope>NUCLEOTIDE SEQUENCE [LARGE SCALE GENOMIC DNA]</scope>
    <source>
        <strain evidence="5 6">HS1857</strain>
    </source>
</reference>
<dbReference type="PANTHER" id="PTHR30345:SF0">
    <property type="entry name" value="DNA DAMAGE-REPAIR_TOLERATION PROTEIN DRT102"/>
    <property type="match status" value="1"/>
</dbReference>
<gene>
    <name evidence="5" type="ORF">LNAT_P1326</name>
</gene>
<dbReference type="InterPro" id="IPR036569">
    <property type="entry name" value="RpiB_LacA_LacB_sf"/>
</dbReference>
<evidence type="ECO:0000256" key="1">
    <source>
        <dbReference type="ARBA" id="ARBA00008754"/>
    </source>
</evidence>